<evidence type="ECO:0000313" key="2">
    <source>
        <dbReference type="EMBL" id="CAA9485590.1"/>
    </source>
</evidence>
<name>A0A6J4S7Z1_9SPHN</name>
<feature type="transmembrane region" description="Helical" evidence="1">
    <location>
        <begin position="71"/>
        <end position="93"/>
    </location>
</feature>
<keyword evidence="1" id="KW-1133">Transmembrane helix</keyword>
<dbReference type="PANTHER" id="PTHR35519:SF2">
    <property type="entry name" value="PH DOMAIN PROTEIN"/>
    <property type="match status" value="1"/>
</dbReference>
<protein>
    <recommendedName>
        <fullName evidence="3">Bll7046 protein</fullName>
    </recommendedName>
</protein>
<accession>A0A6J4S7Z1</accession>
<keyword evidence="1" id="KW-0472">Membrane</keyword>
<proteinExistence type="predicted"/>
<dbReference type="PANTHER" id="PTHR35519">
    <property type="entry name" value="MEMBRANE PROTEINS"/>
    <property type="match status" value="1"/>
</dbReference>
<organism evidence="2">
    <name type="scientific">uncultured Sphingomonadaceae bacterium</name>
    <dbReference type="NCBI Taxonomy" id="169976"/>
    <lineage>
        <taxon>Bacteria</taxon>
        <taxon>Pseudomonadati</taxon>
        <taxon>Pseudomonadota</taxon>
        <taxon>Alphaproteobacteria</taxon>
        <taxon>Sphingomonadales</taxon>
        <taxon>Sphingomonadaceae</taxon>
        <taxon>environmental samples</taxon>
    </lineage>
</organism>
<evidence type="ECO:0000256" key="1">
    <source>
        <dbReference type="SAM" id="Phobius"/>
    </source>
</evidence>
<sequence>MTVAASAAAVLPLHQGFTSGVSAMPTPPPFAALSGMGTDPASVRRRVEAMERLLEGLLPIPGTNKRVGLDVILDLIPVGGSLIGAGLGSYLAWEARNLGMPRSAIARMAGNIGVDALLGAIPFVGAIPDYFFRSNTRNLAIIKRWLDKHHPAGAMLDAPPVRRPPLQGSSPR</sequence>
<dbReference type="AlphaFoldDB" id="A0A6J4S7Z1"/>
<dbReference type="InterPro" id="IPR025187">
    <property type="entry name" value="DUF4112"/>
</dbReference>
<gene>
    <name evidence="2" type="ORF">AVDCRST_MAG39-421</name>
</gene>
<dbReference type="Pfam" id="PF13430">
    <property type="entry name" value="DUF4112"/>
    <property type="match status" value="1"/>
</dbReference>
<keyword evidence="1" id="KW-0812">Transmembrane</keyword>
<evidence type="ECO:0008006" key="3">
    <source>
        <dbReference type="Google" id="ProtNLM"/>
    </source>
</evidence>
<reference evidence="2" key="1">
    <citation type="submission" date="2020-02" db="EMBL/GenBank/DDBJ databases">
        <authorList>
            <person name="Meier V. D."/>
        </authorList>
    </citation>
    <scope>NUCLEOTIDE SEQUENCE</scope>
    <source>
        <strain evidence="2">AVDCRST_MAG39</strain>
    </source>
</reference>
<dbReference type="EMBL" id="CADCVW010000020">
    <property type="protein sequence ID" value="CAA9485590.1"/>
    <property type="molecule type" value="Genomic_DNA"/>
</dbReference>